<dbReference type="EMBL" id="MFFW01000057">
    <property type="protein sequence ID" value="OGF23654.1"/>
    <property type="molecule type" value="Genomic_DNA"/>
</dbReference>
<accession>A0A1F5SAD1</accession>
<dbReference type="AlphaFoldDB" id="A0A1F5SAD1"/>
<dbReference type="Pfam" id="PF02616">
    <property type="entry name" value="SMC_ScpA"/>
    <property type="match status" value="1"/>
</dbReference>
<dbReference type="InterPro" id="IPR003768">
    <property type="entry name" value="ScpA"/>
</dbReference>
<dbReference type="Proteomes" id="UP000178783">
    <property type="component" value="Unassembled WGS sequence"/>
</dbReference>
<comment type="caution">
    <text evidence="2">The sequence shown here is derived from an EMBL/GenBank/DDBJ whole genome shotgun (WGS) entry which is preliminary data.</text>
</comment>
<dbReference type="Gene3D" id="1.10.10.580">
    <property type="entry name" value="Structural maintenance of chromosome 1. Chain E"/>
    <property type="match status" value="1"/>
</dbReference>
<name>A0A1F5SAD1_9BACT</name>
<dbReference type="PANTHER" id="PTHR33969">
    <property type="entry name" value="SEGREGATION AND CONDENSATION PROTEIN A"/>
    <property type="match status" value="1"/>
</dbReference>
<proteinExistence type="predicted"/>
<gene>
    <name evidence="2" type="ORF">A3H66_02740</name>
</gene>
<organism evidence="2 3">
    <name type="scientific">Candidatus Falkowbacteria bacterium RIFCSPLOWO2_02_FULL_45_21</name>
    <dbReference type="NCBI Taxonomy" id="1797989"/>
    <lineage>
        <taxon>Bacteria</taxon>
        <taxon>Candidatus Falkowiibacteriota</taxon>
    </lineage>
</organism>
<reference evidence="2 3" key="1">
    <citation type="journal article" date="2016" name="Nat. Commun.">
        <title>Thousands of microbial genomes shed light on interconnected biogeochemical processes in an aquifer system.</title>
        <authorList>
            <person name="Anantharaman K."/>
            <person name="Brown C.T."/>
            <person name="Hug L.A."/>
            <person name="Sharon I."/>
            <person name="Castelle C.J."/>
            <person name="Probst A.J."/>
            <person name="Thomas B.C."/>
            <person name="Singh A."/>
            <person name="Wilkins M.J."/>
            <person name="Karaoz U."/>
            <person name="Brodie E.L."/>
            <person name="Williams K.H."/>
            <person name="Hubbard S.S."/>
            <person name="Banfield J.F."/>
        </authorList>
    </citation>
    <scope>NUCLEOTIDE SEQUENCE [LARGE SCALE GENOMIC DNA]</scope>
</reference>
<dbReference type="STRING" id="1797989.A3H66_02740"/>
<sequence>MLYFKIEKFEGPLGLLLQLIEKEELDITEICLAKIADQYIDYIRSSQQMKPEEIADFLVVAAKLLLIKSRALLPFLKGEAEEEIREFEDQLRMYQEFLAAAKKIEAIIGKKRFSFTREFNRQAILANADIFSPPKKLTAGDLSGLFNEIIKNVKPPELLEEKKLEQTVNIEDKILTIQRILIDRLRVSFNHILSSARSKTEMIVSFLALLELIKQKNVVVAQSNIFGEIEISRAA</sequence>
<evidence type="ECO:0000313" key="2">
    <source>
        <dbReference type="EMBL" id="OGF23654.1"/>
    </source>
</evidence>
<dbReference type="PANTHER" id="PTHR33969:SF2">
    <property type="entry name" value="SEGREGATION AND CONDENSATION PROTEIN A"/>
    <property type="match status" value="1"/>
</dbReference>
<protein>
    <recommendedName>
        <fullName evidence="1">Segregation and condensation protein A</fullName>
    </recommendedName>
</protein>
<dbReference type="InterPro" id="IPR023093">
    <property type="entry name" value="ScpA-like_C"/>
</dbReference>
<evidence type="ECO:0000256" key="1">
    <source>
        <dbReference type="ARBA" id="ARBA00044777"/>
    </source>
</evidence>
<dbReference type="Gene3D" id="6.10.250.2410">
    <property type="match status" value="1"/>
</dbReference>
<evidence type="ECO:0000313" key="3">
    <source>
        <dbReference type="Proteomes" id="UP000178783"/>
    </source>
</evidence>